<organism evidence="2 3">
    <name type="scientific">Adineta ricciae</name>
    <name type="common">Rotifer</name>
    <dbReference type="NCBI Taxonomy" id="249248"/>
    <lineage>
        <taxon>Eukaryota</taxon>
        <taxon>Metazoa</taxon>
        <taxon>Spiralia</taxon>
        <taxon>Gnathifera</taxon>
        <taxon>Rotifera</taxon>
        <taxon>Eurotatoria</taxon>
        <taxon>Bdelloidea</taxon>
        <taxon>Adinetida</taxon>
        <taxon>Adinetidae</taxon>
        <taxon>Adineta</taxon>
    </lineage>
</organism>
<reference evidence="2" key="1">
    <citation type="submission" date="2021-02" db="EMBL/GenBank/DDBJ databases">
        <authorList>
            <person name="Nowell W R."/>
        </authorList>
    </citation>
    <scope>NUCLEOTIDE SEQUENCE</scope>
</reference>
<name>A0A816B000_ADIRI</name>
<dbReference type="Proteomes" id="UP000663852">
    <property type="component" value="Unassembled WGS sequence"/>
</dbReference>
<evidence type="ECO:0000313" key="3">
    <source>
        <dbReference type="Proteomes" id="UP000663828"/>
    </source>
</evidence>
<dbReference type="PANTHER" id="PTHR31912">
    <property type="entry name" value="IP13529P"/>
    <property type="match status" value="1"/>
</dbReference>
<dbReference type="EMBL" id="CAJNOR010006833">
    <property type="protein sequence ID" value="CAF1604448.1"/>
    <property type="molecule type" value="Genomic_DNA"/>
</dbReference>
<evidence type="ECO:0000313" key="1">
    <source>
        <dbReference type="EMBL" id="CAF1531354.1"/>
    </source>
</evidence>
<sequence length="694" mass="79695">MPTLYFCPICRHYLPFVAFVNLYKHIRSNHRNDKPINIRCRLSHDCGSVYTSFESYRSHLNRYHHDLLNNFDVSMDYTLNENDSLPSFSFSNTDTNHGKEDELAAQEESNEDEIDALLETITSESYIDWSSFVNTNDEQDNPKEFTFSSFEKHFTRFLFDLREGHLLPQGIIKSITSYLTSMLDALLKLIEQQATKSLNNLSISLTDIVRLIAQIKTSIFDITKNDYQFLKRCEDFFGYVPPSKVELDDKDHCGYYVPIERSIKSLLNKPDVISCLIDNINESTEKTKNDPDLILTYRDGTAAKDNPSLNHDPNSFLIQLYSDGIGITNPLGPKKDKHKLTLYYFVLEDLLDVVRSMLQSIGLVGICPTKHLSLQRNRSKYFAPIVNDLNRLQTTGLIVQTFNGQLHFAFSLFAADNLASHEIGGFQQNFNSGQFCRLCHISYQLRLTHLTNISFLPRRVATHNVHVQQAVSSSNTKTTAGVMGESPLSNLIGFHRIKSLPNDVMHDFAEGVCPLIVSAMLKEAPAKRLMTYSQIEQRINTFSYGMNDQINRPPTIRSTHLTNSHLVGSASQKMCLFRLIPIIFSDILDQLTNTLDIYTCLREIISYVYSIRFRKSWLSYFHSLTIRFQSLMVYHLPDMMIPKVHFVTEYPKTIGANGPATRFWCIRFEGKHLYFKKLAIRSNNFKNPAFTLAK</sequence>
<keyword evidence="3" id="KW-1185">Reference proteome</keyword>
<dbReference type="EMBL" id="CAJNOJ010000886">
    <property type="protein sequence ID" value="CAF1531354.1"/>
    <property type="molecule type" value="Genomic_DNA"/>
</dbReference>
<dbReference type="AlphaFoldDB" id="A0A816B000"/>
<evidence type="ECO:0008006" key="4">
    <source>
        <dbReference type="Google" id="ProtNLM"/>
    </source>
</evidence>
<dbReference type="PANTHER" id="PTHR31912:SF34">
    <property type="entry name" value="NOTOCHORD-RELATED PROTEIN"/>
    <property type="match status" value="1"/>
</dbReference>
<evidence type="ECO:0000313" key="2">
    <source>
        <dbReference type="EMBL" id="CAF1604448.1"/>
    </source>
</evidence>
<dbReference type="OrthoDB" id="10054592at2759"/>
<gene>
    <name evidence="1" type="ORF">EDS130_LOCUS44598</name>
    <name evidence="2" type="ORF">XAT740_LOCUS48110</name>
</gene>
<proteinExistence type="predicted"/>
<accession>A0A816B000</accession>
<comment type="caution">
    <text evidence="2">The sequence shown here is derived from an EMBL/GenBank/DDBJ whole genome shotgun (WGS) entry which is preliminary data.</text>
</comment>
<dbReference type="Proteomes" id="UP000663828">
    <property type="component" value="Unassembled WGS sequence"/>
</dbReference>
<protein>
    <recommendedName>
        <fullName evidence="4">C2H2-type domain-containing protein</fullName>
    </recommendedName>
</protein>